<evidence type="ECO:0000256" key="2">
    <source>
        <dbReference type="ARBA" id="ARBA00022475"/>
    </source>
</evidence>
<feature type="domain" description="G-protein coupled receptors family 1 profile" evidence="14">
    <location>
        <begin position="48"/>
        <end position="298"/>
    </location>
</feature>
<keyword evidence="5" id="KW-0552">Olfaction</keyword>
<comment type="subcellular location">
    <subcellularLocation>
        <location evidence="1">Cell membrane</location>
        <topology evidence="1">Multi-pass membrane protein</topology>
    </subcellularLocation>
</comment>
<dbReference type="OMA" id="ISCAYIA"/>
<dbReference type="RefSeq" id="XP_042594782.1">
    <property type="nucleotide sequence ID" value="XM_042738848.1"/>
</dbReference>
<feature type="transmembrane region" description="Helical" evidence="13">
    <location>
        <begin position="148"/>
        <end position="170"/>
    </location>
</feature>
<feature type="transmembrane region" description="Helical" evidence="13">
    <location>
        <begin position="252"/>
        <end position="272"/>
    </location>
</feature>
<keyword evidence="10" id="KW-0675">Receptor</keyword>
<dbReference type="Gene3D" id="1.20.1070.10">
    <property type="entry name" value="Rhodopsin 7-helix transmembrane proteins"/>
    <property type="match status" value="1"/>
</dbReference>
<feature type="transmembrane region" description="Helical" evidence="13">
    <location>
        <begin position="105"/>
        <end position="127"/>
    </location>
</feature>
<dbReference type="Ensembl" id="ENSCCRT00020101519.1">
    <property type="protein sequence ID" value="ENSCCRP00020092904.1"/>
    <property type="gene ID" value="ENSCCRG00020042525.1"/>
</dbReference>
<keyword evidence="7" id="KW-0297">G-protein coupled receptor</keyword>
<evidence type="ECO:0000256" key="11">
    <source>
        <dbReference type="ARBA" id="ARBA00023180"/>
    </source>
</evidence>
<evidence type="ECO:0000256" key="12">
    <source>
        <dbReference type="ARBA" id="ARBA00023224"/>
    </source>
</evidence>
<reference evidence="15" key="2">
    <citation type="submission" date="2025-05" db="UniProtKB">
        <authorList>
            <consortium name="Ensembl"/>
        </authorList>
    </citation>
    <scope>IDENTIFICATION</scope>
</reference>
<keyword evidence="16" id="KW-1185">Reference proteome</keyword>
<reference evidence="18" key="1">
    <citation type="submission" date="2025-04" db="UniProtKB">
        <authorList>
            <consortium name="RefSeq"/>
        </authorList>
    </citation>
    <scope>IDENTIFICATION</scope>
    <source>
        <tissue evidence="18">Muscle</tissue>
    </source>
</reference>
<feature type="transmembrane region" description="Helical" evidence="13">
    <location>
        <begin position="67"/>
        <end position="85"/>
    </location>
</feature>
<evidence type="ECO:0000256" key="3">
    <source>
        <dbReference type="ARBA" id="ARBA00022606"/>
    </source>
</evidence>
<evidence type="ECO:0000313" key="16">
    <source>
        <dbReference type="Proteomes" id="UP000694427"/>
    </source>
</evidence>
<dbReference type="InterPro" id="IPR017452">
    <property type="entry name" value="GPCR_Rhodpsn_7TM"/>
</dbReference>
<protein>
    <submittedName>
        <fullName evidence="15 18">Olfactory receptor 1M1-like</fullName>
    </submittedName>
</protein>
<dbReference type="OrthoDB" id="9444602at2759"/>
<dbReference type="AlphaFoldDB" id="A0A8C1VFS3"/>
<sequence length="326" mass="36843">MNSLNASFSQNITIVHPEYFFIIGLSGVPYSSYYYIFLFITYFITIIGNSIVLLIIALERSLHSPKYIGVFNLALADIGETNALIPNMVKTFLFDSRYISYNACMVNMFFVFLFSTMQSFTLVVLAYDRFIAICLPLRYHALVNNTNMTLVLSAKWAFNSSVVALMVSLITRLSFCESNVIQSYFCDHGPVYRLACNDNSVNRFMGTFITTLYLVIPMIIIILSYLGIFLALNKITTWESRLKALKTCVSHLLLVGIYFLPISCAYIAAFMLSLPPNARVISTSLAYAVPPMLNPIIYVLNTAEIKDIMRKMLKNRSTPSTDNISK</sequence>
<dbReference type="PRINTS" id="PR00245">
    <property type="entry name" value="OLFACTORYR"/>
</dbReference>
<keyword evidence="9" id="KW-1015">Disulfide bond</keyword>
<gene>
    <name evidence="15 18" type="primary">LOC109084107</name>
</gene>
<evidence type="ECO:0000313" key="15">
    <source>
        <dbReference type="Ensembl" id="ENSCCRP00015051186.1"/>
    </source>
</evidence>
<dbReference type="PANTHER" id="PTHR26450:SF87">
    <property type="entry name" value="OLFACTORY RECEPTOR 51F2"/>
    <property type="match status" value="1"/>
</dbReference>
<evidence type="ECO:0000313" key="18">
    <source>
        <dbReference type="RefSeq" id="XP_042594782.1"/>
    </source>
</evidence>
<evidence type="ECO:0000256" key="8">
    <source>
        <dbReference type="ARBA" id="ARBA00023136"/>
    </source>
</evidence>
<dbReference type="Ensembl" id="ENSCCRT00015052901.1">
    <property type="protein sequence ID" value="ENSCCRP00015051186.1"/>
    <property type="gene ID" value="ENSCCRG00015021147.1"/>
</dbReference>
<dbReference type="InterPro" id="IPR000276">
    <property type="entry name" value="GPCR_Rhodpsn"/>
</dbReference>
<dbReference type="Proteomes" id="UP000694427">
    <property type="component" value="Unplaced"/>
</dbReference>
<evidence type="ECO:0000256" key="1">
    <source>
        <dbReference type="ARBA" id="ARBA00004651"/>
    </source>
</evidence>
<dbReference type="InterPro" id="IPR000725">
    <property type="entry name" value="Olfact_rcpt"/>
</dbReference>
<evidence type="ECO:0000256" key="6">
    <source>
        <dbReference type="ARBA" id="ARBA00022989"/>
    </source>
</evidence>
<dbReference type="Proteomes" id="UP000694701">
    <property type="component" value="Unplaced"/>
</dbReference>
<evidence type="ECO:0000256" key="4">
    <source>
        <dbReference type="ARBA" id="ARBA00022692"/>
    </source>
</evidence>
<name>A0A8C1VFS3_CYPCA</name>
<dbReference type="Proteomes" id="UP001155660">
    <property type="component" value="Chromosome B15"/>
</dbReference>
<dbReference type="FunFam" id="1.20.1070.10:FF:000024">
    <property type="entry name" value="Olfactory receptor"/>
    <property type="match status" value="1"/>
</dbReference>
<organism evidence="15 17">
    <name type="scientific">Cyprinus carpio</name>
    <name type="common">Common carp</name>
    <dbReference type="NCBI Taxonomy" id="7962"/>
    <lineage>
        <taxon>Eukaryota</taxon>
        <taxon>Metazoa</taxon>
        <taxon>Chordata</taxon>
        <taxon>Craniata</taxon>
        <taxon>Vertebrata</taxon>
        <taxon>Euteleostomi</taxon>
        <taxon>Actinopterygii</taxon>
        <taxon>Neopterygii</taxon>
        <taxon>Teleostei</taxon>
        <taxon>Ostariophysi</taxon>
        <taxon>Cypriniformes</taxon>
        <taxon>Cyprinidae</taxon>
        <taxon>Cyprininae</taxon>
        <taxon>Cyprinus</taxon>
    </lineage>
</organism>
<dbReference type="GeneID" id="109084107"/>
<evidence type="ECO:0000256" key="10">
    <source>
        <dbReference type="ARBA" id="ARBA00023170"/>
    </source>
</evidence>
<dbReference type="KEGG" id="ccar:109084107"/>
<keyword evidence="4 13" id="KW-0812">Transmembrane</keyword>
<dbReference type="PANTHER" id="PTHR26450">
    <property type="entry name" value="OLFACTORY RECEPTOR 56B1-RELATED"/>
    <property type="match status" value="1"/>
</dbReference>
<dbReference type="GO" id="GO:0005886">
    <property type="term" value="C:plasma membrane"/>
    <property type="evidence" value="ECO:0007669"/>
    <property type="project" value="UniProtKB-SubCell"/>
</dbReference>
<evidence type="ECO:0000259" key="14">
    <source>
        <dbReference type="PROSITE" id="PS50262"/>
    </source>
</evidence>
<dbReference type="InterPro" id="IPR050402">
    <property type="entry name" value="OR51/52/56-like"/>
</dbReference>
<evidence type="ECO:0000256" key="7">
    <source>
        <dbReference type="ARBA" id="ARBA00023040"/>
    </source>
</evidence>
<keyword evidence="12" id="KW-0807">Transducer</keyword>
<feature type="transmembrane region" description="Helical" evidence="13">
    <location>
        <begin position="208"/>
        <end position="232"/>
    </location>
</feature>
<dbReference type="SUPFAM" id="SSF81321">
    <property type="entry name" value="Family A G protein-coupled receptor-like"/>
    <property type="match status" value="1"/>
</dbReference>
<evidence type="ECO:0000313" key="17">
    <source>
        <dbReference type="Proteomes" id="UP000694700"/>
    </source>
</evidence>
<dbReference type="PROSITE" id="PS50262">
    <property type="entry name" value="G_PROTEIN_RECEP_F1_2"/>
    <property type="match status" value="1"/>
</dbReference>
<keyword evidence="6 13" id="KW-1133">Transmembrane helix</keyword>
<evidence type="ECO:0000256" key="5">
    <source>
        <dbReference type="ARBA" id="ARBA00022725"/>
    </source>
</evidence>
<keyword evidence="3" id="KW-0716">Sensory transduction</keyword>
<dbReference type="Pfam" id="PF13853">
    <property type="entry name" value="7tm_4"/>
    <property type="match status" value="1"/>
</dbReference>
<dbReference type="GO" id="GO:0004984">
    <property type="term" value="F:olfactory receptor activity"/>
    <property type="evidence" value="ECO:0007669"/>
    <property type="project" value="InterPro"/>
</dbReference>
<proteinExistence type="predicted"/>
<keyword evidence="2" id="KW-1003">Cell membrane</keyword>
<keyword evidence="8 13" id="KW-0472">Membrane</keyword>
<dbReference type="Ensembl" id="ENSCCRT00010033074.1">
    <property type="protein sequence ID" value="ENSCCRP00010030182.1"/>
    <property type="gene ID" value="ENSCCRG00010012864.1"/>
</dbReference>
<evidence type="ECO:0000256" key="9">
    <source>
        <dbReference type="ARBA" id="ARBA00023157"/>
    </source>
</evidence>
<evidence type="ECO:0000256" key="13">
    <source>
        <dbReference type="SAM" id="Phobius"/>
    </source>
</evidence>
<keyword evidence="11" id="KW-0325">Glycoprotein</keyword>
<dbReference type="Proteomes" id="UP000694700">
    <property type="component" value="Unplaced"/>
</dbReference>
<accession>A0A8C1VFS3</accession>
<feature type="transmembrane region" description="Helical" evidence="13">
    <location>
        <begin position="33"/>
        <end position="55"/>
    </location>
</feature>
<feature type="transmembrane region" description="Helical" evidence="13">
    <location>
        <begin position="284"/>
        <end position="303"/>
    </location>
</feature>
<dbReference type="PRINTS" id="PR00237">
    <property type="entry name" value="GPCRRHODOPSN"/>
</dbReference>
<dbReference type="GO" id="GO:0004930">
    <property type="term" value="F:G protein-coupled receptor activity"/>
    <property type="evidence" value="ECO:0007669"/>
    <property type="project" value="UniProtKB-KW"/>
</dbReference>